<dbReference type="OrthoDB" id="3322136at2"/>
<dbReference type="PANTHER" id="PTHR47178:SF5">
    <property type="entry name" value="FAD-BINDING DOMAIN-CONTAINING PROTEIN"/>
    <property type="match status" value="1"/>
</dbReference>
<dbReference type="Gene3D" id="3.50.50.60">
    <property type="entry name" value="FAD/NAD(P)-binding domain"/>
    <property type="match status" value="1"/>
</dbReference>
<evidence type="ECO:0000256" key="1">
    <source>
        <dbReference type="ARBA" id="ARBA00022630"/>
    </source>
</evidence>
<reference evidence="5 6" key="1">
    <citation type="submission" date="2019-09" db="EMBL/GenBank/DDBJ databases">
        <title>Goodfellowia gen. nov., a new genus of the Pseudonocardineae related to Actinoalloteichus, containing Goodfellowia coeruleoviolacea gen. nov., comb. nov. gen. nov., comb. nov.</title>
        <authorList>
            <person name="Labeda D."/>
        </authorList>
    </citation>
    <scope>NUCLEOTIDE SEQUENCE [LARGE SCALE GENOMIC DNA]</scope>
    <source>
        <strain evidence="5 6">AN110305</strain>
    </source>
</reference>
<protein>
    <recommendedName>
        <fullName evidence="7">FAD binding domain-containing protein</fullName>
    </recommendedName>
</protein>
<dbReference type="SUPFAM" id="SSF51905">
    <property type="entry name" value="FAD/NAD(P)-binding domain"/>
    <property type="match status" value="1"/>
</dbReference>
<gene>
    <name evidence="5" type="ORF">F0L68_17150</name>
</gene>
<evidence type="ECO:0000256" key="2">
    <source>
        <dbReference type="ARBA" id="ARBA00022827"/>
    </source>
</evidence>
<evidence type="ECO:0008006" key="7">
    <source>
        <dbReference type="Google" id="ProtNLM"/>
    </source>
</evidence>
<keyword evidence="3" id="KW-0560">Oxidoreductase</keyword>
<evidence type="ECO:0000256" key="3">
    <source>
        <dbReference type="ARBA" id="ARBA00023002"/>
    </source>
</evidence>
<dbReference type="InterPro" id="IPR036188">
    <property type="entry name" value="FAD/NAD-bd_sf"/>
</dbReference>
<dbReference type="Proteomes" id="UP000323454">
    <property type="component" value="Unassembled WGS sequence"/>
</dbReference>
<evidence type="ECO:0000256" key="4">
    <source>
        <dbReference type="ARBA" id="ARBA00023033"/>
    </source>
</evidence>
<keyword evidence="2" id="KW-0274">FAD</keyword>
<sequence length="177" mass="19337">MGGHLAVNRATLRQILLSDLDETVHYGARLTRYVTAPSGGVTANFADETSATGDVLIGADGVNSVVRRQYLPQAQVVDAGLRLLYGKVSLASDQDRRAVPPELLSLWTTVVGPRRRFVGLAPAQYRQPMREATGRVAATIELGDDNDYRDRSALCLRIRVELTEMVDDSTQTRAACH</sequence>
<keyword evidence="6" id="KW-1185">Reference proteome</keyword>
<name>A0A5B2XF08_9PSEU</name>
<reference evidence="5 6" key="2">
    <citation type="submission" date="2019-09" db="EMBL/GenBank/DDBJ databases">
        <authorList>
            <person name="Jin C."/>
        </authorList>
    </citation>
    <scope>NUCLEOTIDE SEQUENCE [LARGE SCALE GENOMIC DNA]</scope>
    <source>
        <strain evidence="5 6">AN110305</strain>
    </source>
</reference>
<dbReference type="EMBL" id="VUOB01000028">
    <property type="protein sequence ID" value="KAA2261501.1"/>
    <property type="molecule type" value="Genomic_DNA"/>
</dbReference>
<comment type="caution">
    <text evidence="5">The sequence shown here is derived from an EMBL/GenBank/DDBJ whole genome shotgun (WGS) entry which is preliminary data.</text>
</comment>
<dbReference type="PANTHER" id="PTHR47178">
    <property type="entry name" value="MONOOXYGENASE, FAD-BINDING"/>
    <property type="match status" value="1"/>
</dbReference>
<keyword evidence="1" id="KW-0285">Flavoprotein</keyword>
<evidence type="ECO:0000313" key="6">
    <source>
        <dbReference type="Proteomes" id="UP000323454"/>
    </source>
</evidence>
<proteinExistence type="predicted"/>
<accession>A0A5B2XF08</accession>
<keyword evidence="4" id="KW-0503">Monooxygenase</keyword>
<evidence type="ECO:0000313" key="5">
    <source>
        <dbReference type="EMBL" id="KAA2261501.1"/>
    </source>
</evidence>
<dbReference type="GO" id="GO:0004497">
    <property type="term" value="F:monooxygenase activity"/>
    <property type="evidence" value="ECO:0007669"/>
    <property type="project" value="UniProtKB-KW"/>
</dbReference>
<dbReference type="AlphaFoldDB" id="A0A5B2XF08"/>
<organism evidence="5 6">
    <name type="scientific">Solihabitans fulvus</name>
    <dbReference type="NCBI Taxonomy" id="1892852"/>
    <lineage>
        <taxon>Bacteria</taxon>
        <taxon>Bacillati</taxon>
        <taxon>Actinomycetota</taxon>
        <taxon>Actinomycetes</taxon>
        <taxon>Pseudonocardiales</taxon>
        <taxon>Pseudonocardiaceae</taxon>
        <taxon>Solihabitans</taxon>
    </lineage>
</organism>
<dbReference type="RefSeq" id="WP_149850578.1">
    <property type="nucleotide sequence ID" value="NZ_VUOB01000028.1"/>
</dbReference>